<sequence length="92" mass="10383">MLSSPRSWTPWTPTIPRRDLHSSWPHSMDLQQLAGRFLGPVYGPGSESAESYGNQLDYENRHSEVDSAGSYDPYLDDYSGYGDYGKYSDISL</sequence>
<evidence type="ECO:0000256" key="1">
    <source>
        <dbReference type="SAM" id="MobiDB-lite"/>
    </source>
</evidence>
<accession>A0AAD8Z788</accession>
<keyword evidence="3" id="KW-1185">Reference proteome</keyword>
<dbReference type="EMBL" id="JAROKS010000017">
    <property type="protein sequence ID" value="KAK1793807.1"/>
    <property type="molecule type" value="Genomic_DNA"/>
</dbReference>
<proteinExistence type="predicted"/>
<dbReference type="Proteomes" id="UP001239994">
    <property type="component" value="Unassembled WGS sequence"/>
</dbReference>
<evidence type="ECO:0000313" key="3">
    <source>
        <dbReference type="Proteomes" id="UP001239994"/>
    </source>
</evidence>
<organism evidence="2 3">
    <name type="scientific">Electrophorus voltai</name>
    <dbReference type="NCBI Taxonomy" id="2609070"/>
    <lineage>
        <taxon>Eukaryota</taxon>
        <taxon>Metazoa</taxon>
        <taxon>Chordata</taxon>
        <taxon>Craniata</taxon>
        <taxon>Vertebrata</taxon>
        <taxon>Euteleostomi</taxon>
        <taxon>Actinopterygii</taxon>
        <taxon>Neopterygii</taxon>
        <taxon>Teleostei</taxon>
        <taxon>Ostariophysi</taxon>
        <taxon>Gymnotiformes</taxon>
        <taxon>Gymnotoidei</taxon>
        <taxon>Gymnotidae</taxon>
        <taxon>Electrophorus</taxon>
    </lineage>
</organism>
<evidence type="ECO:0000313" key="2">
    <source>
        <dbReference type="EMBL" id="KAK1793807.1"/>
    </source>
</evidence>
<gene>
    <name evidence="2" type="ORF">P4O66_001533</name>
</gene>
<feature type="region of interest" description="Disordered" evidence="1">
    <location>
        <begin position="1"/>
        <end position="20"/>
    </location>
</feature>
<feature type="compositionally biased region" description="Low complexity" evidence="1">
    <location>
        <begin position="69"/>
        <end position="92"/>
    </location>
</feature>
<feature type="region of interest" description="Disordered" evidence="1">
    <location>
        <begin position="61"/>
        <end position="92"/>
    </location>
</feature>
<dbReference type="AlphaFoldDB" id="A0AAD8Z788"/>
<name>A0AAD8Z788_9TELE</name>
<comment type="caution">
    <text evidence="2">The sequence shown here is derived from an EMBL/GenBank/DDBJ whole genome shotgun (WGS) entry which is preliminary data.</text>
</comment>
<protein>
    <submittedName>
        <fullName evidence="2">Uncharacterized protein</fullName>
    </submittedName>
</protein>
<feature type="compositionally biased region" description="Polar residues" evidence="1">
    <location>
        <begin position="1"/>
        <end position="12"/>
    </location>
</feature>
<reference evidence="2" key="1">
    <citation type="submission" date="2023-03" db="EMBL/GenBank/DDBJ databases">
        <title>Electrophorus voltai genome.</title>
        <authorList>
            <person name="Bian C."/>
        </authorList>
    </citation>
    <scope>NUCLEOTIDE SEQUENCE</scope>
    <source>
        <strain evidence="2">CB-2022</strain>
        <tissue evidence="2">Muscle</tissue>
    </source>
</reference>